<keyword evidence="6" id="KW-0547">Nucleotide-binding</keyword>
<evidence type="ECO:0000256" key="4">
    <source>
        <dbReference type="ARBA" id="ARBA00022695"/>
    </source>
</evidence>
<comment type="cofactor">
    <cofactor evidence="1">
        <name>Mg(2+)</name>
        <dbReference type="ChEBI" id="CHEBI:18420"/>
    </cofactor>
</comment>
<dbReference type="PANTHER" id="PTHR46173">
    <property type="entry name" value="CCA TRNA NUCLEOTIDYLTRANSFERASE 1, MITOCHONDRIAL"/>
    <property type="match status" value="1"/>
</dbReference>
<accession>A0AAN0VJX0</accession>
<keyword evidence="7" id="KW-0460">Magnesium</keyword>
<protein>
    <recommendedName>
        <fullName evidence="13">CCA tRNA nucleotidyltransferase</fullName>
    </recommendedName>
</protein>
<evidence type="ECO:0000256" key="1">
    <source>
        <dbReference type="ARBA" id="ARBA00001946"/>
    </source>
</evidence>
<evidence type="ECO:0000256" key="5">
    <source>
        <dbReference type="ARBA" id="ARBA00022723"/>
    </source>
</evidence>
<dbReference type="PANTHER" id="PTHR46173:SF1">
    <property type="entry name" value="CCA TRNA NUCLEOTIDYLTRANSFERASE 1, MITOCHONDRIAL"/>
    <property type="match status" value="1"/>
</dbReference>
<keyword evidence="3" id="KW-0819">tRNA processing</keyword>
<dbReference type="GO" id="GO:0008033">
    <property type="term" value="P:tRNA processing"/>
    <property type="evidence" value="ECO:0007669"/>
    <property type="project" value="UniProtKB-KW"/>
</dbReference>
<evidence type="ECO:0000256" key="3">
    <source>
        <dbReference type="ARBA" id="ARBA00022694"/>
    </source>
</evidence>
<evidence type="ECO:0000256" key="2">
    <source>
        <dbReference type="ARBA" id="ARBA00022679"/>
    </source>
</evidence>
<dbReference type="GO" id="GO:0046872">
    <property type="term" value="F:metal ion binding"/>
    <property type="evidence" value="ECO:0007669"/>
    <property type="project" value="UniProtKB-KW"/>
</dbReference>
<evidence type="ECO:0000259" key="9">
    <source>
        <dbReference type="Pfam" id="PF01743"/>
    </source>
</evidence>
<keyword evidence="5" id="KW-0479">Metal-binding</keyword>
<name>A0AAN0VJX0_9RHOB</name>
<keyword evidence="8" id="KW-0694">RNA-binding</keyword>
<keyword evidence="12" id="KW-1185">Reference proteome</keyword>
<dbReference type="KEGG" id="ptp:RCA23_c30690"/>
<dbReference type="Proteomes" id="UP000028680">
    <property type="component" value="Chromosome"/>
</dbReference>
<dbReference type="InterPro" id="IPR032828">
    <property type="entry name" value="PolyA_RNA-bd"/>
</dbReference>
<dbReference type="InterPro" id="IPR043519">
    <property type="entry name" value="NT_sf"/>
</dbReference>
<evidence type="ECO:0000256" key="7">
    <source>
        <dbReference type="ARBA" id="ARBA00022842"/>
    </source>
</evidence>
<dbReference type="RefSeq" id="WP_044051096.1">
    <property type="nucleotide sequence ID" value="NZ_CP003984.1"/>
</dbReference>
<dbReference type="Pfam" id="PF12627">
    <property type="entry name" value="PolyA_pol_RNAbd"/>
    <property type="match status" value="1"/>
</dbReference>
<gene>
    <name evidence="11" type="ORF">RCA23_c30690</name>
</gene>
<evidence type="ECO:0000256" key="6">
    <source>
        <dbReference type="ARBA" id="ARBA00022741"/>
    </source>
</evidence>
<evidence type="ECO:0008006" key="13">
    <source>
        <dbReference type="Google" id="ProtNLM"/>
    </source>
</evidence>
<dbReference type="SUPFAM" id="SSF81301">
    <property type="entry name" value="Nucleotidyltransferase"/>
    <property type="match status" value="1"/>
</dbReference>
<reference evidence="11 12" key="1">
    <citation type="journal article" date="2014" name="ISME J.">
        <title>Adaptation of an abundant Roseobacter RCA organism to pelagic systems revealed by genomic and transcriptomic analyses.</title>
        <authorList>
            <person name="Voget S."/>
            <person name="Wemheuer B."/>
            <person name="Brinkhoff T."/>
            <person name="Vollmers J."/>
            <person name="Dietrich S."/>
            <person name="Giebel H.A."/>
            <person name="Beardsley C."/>
            <person name="Sardemann C."/>
            <person name="Bakenhus I."/>
            <person name="Billerbeck S."/>
            <person name="Daniel R."/>
            <person name="Simon M."/>
        </authorList>
    </citation>
    <scope>NUCLEOTIDE SEQUENCE [LARGE SCALE GENOMIC DNA]</scope>
    <source>
        <strain evidence="11 12">RCA23</strain>
    </source>
</reference>
<dbReference type="AlphaFoldDB" id="A0AAN0VJX0"/>
<evidence type="ECO:0000256" key="8">
    <source>
        <dbReference type="RuleBase" id="RU003953"/>
    </source>
</evidence>
<proteinExistence type="inferred from homology"/>
<keyword evidence="2 8" id="KW-0808">Transferase</keyword>
<feature type="domain" description="tRNA nucleotidyltransferase/poly(A) polymerase RNA and SrmB- binding" evidence="10">
    <location>
        <begin position="183"/>
        <end position="238"/>
    </location>
</feature>
<dbReference type="Gene3D" id="1.10.3090.10">
    <property type="entry name" value="cca-adding enzyme, domain 2"/>
    <property type="match status" value="1"/>
</dbReference>
<feature type="domain" description="Poly A polymerase head" evidence="9">
    <location>
        <begin position="29"/>
        <end position="149"/>
    </location>
</feature>
<dbReference type="SUPFAM" id="SSF81891">
    <property type="entry name" value="Poly A polymerase C-terminal region-like"/>
    <property type="match status" value="1"/>
</dbReference>
<comment type="similarity">
    <text evidence="8">Belongs to the tRNA nucleotidyltransferase/poly(A) polymerase family.</text>
</comment>
<dbReference type="GO" id="GO:0000166">
    <property type="term" value="F:nucleotide binding"/>
    <property type="evidence" value="ECO:0007669"/>
    <property type="project" value="UniProtKB-KW"/>
</dbReference>
<dbReference type="EMBL" id="CP003984">
    <property type="protein sequence ID" value="AII88569.1"/>
    <property type="molecule type" value="Genomic_DNA"/>
</dbReference>
<evidence type="ECO:0000313" key="12">
    <source>
        <dbReference type="Proteomes" id="UP000028680"/>
    </source>
</evidence>
<dbReference type="InterPro" id="IPR002646">
    <property type="entry name" value="PolA_pol_head_dom"/>
</dbReference>
<dbReference type="CDD" id="cd05398">
    <property type="entry name" value="NT_ClassII-CCAase"/>
    <property type="match status" value="1"/>
</dbReference>
<evidence type="ECO:0000313" key="11">
    <source>
        <dbReference type="EMBL" id="AII88569.1"/>
    </source>
</evidence>
<dbReference type="Gene3D" id="3.30.460.10">
    <property type="entry name" value="Beta Polymerase, domain 2"/>
    <property type="match status" value="1"/>
</dbReference>
<dbReference type="Pfam" id="PF01743">
    <property type="entry name" value="PolyA_pol"/>
    <property type="match status" value="1"/>
</dbReference>
<sequence>MKIDPTALDIQTLAPLFTAFEEAGARLLYVGGCIRNAVMGGAATDIDLTSDAVPDQMRRIAQAHGVRVVDTGADHGTLTFLLGGKSYEITTFRQDVTTDGRHAEVVFGTSLEQDAARRDFTMNALYAEASGQVIDPLDGLADAQARRLRFIGEPQARIAEDYLRILRFFRFWAWYGDPLEGVDAQALAACAALQSGLERISKERIGAELLKLLAAADPAPALAAMEAAGILGRVLPGASARSVSLLVDLEREHPPDALRRLACLGGEAVQERLRLSNVQARQVEALRYHGQNTSKALAHGYALGAAQGWSSWLLRAAWMENRVTETEQEAVRRGAQSICPVSAADLMPKHQGPALGEALKRAQDIWIARDMQITKDEILVHLDGLG</sequence>
<dbReference type="InterPro" id="IPR050264">
    <property type="entry name" value="Bact_CCA-adding_enz_type3_sf"/>
</dbReference>
<keyword evidence="4" id="KW-0548">Nucleotidyltransferase</keyword>
<dbReference type="GO" id="GO:0016779">
    <property type="term" value="F:nucleotidyltransferase activity"/>
    <property type="evidence" value="ECO:0007669"/>
    <property type="project" value="UniProtKB-KW"/>
</dbReference>
<dbReference type="GO" id="GO:0000049">
    <property type="term" value="F:tRNA binding"/>
    <property type="evidence" value="ECO:0007669"/>
    <property type="project" value="TreeGrafter"/>
</dbReference>
<organism evidence="11 12">
    <name type="scientific">Planktomarina temperata RCA23</name>
    <dbReference type="NCBI Taxonomy" id="666509"/>
    <lineage>
        <taxon>Bacteria</taxon>
        <taxon>Pseudomonadati</taxon>
        <taxon>Pseudomonadota</taxon>
        <taxon>Alphaproteobacteria</taxon>
        <taxon>Rhodobacterales</taxon>
        <taxon>Paracoccaceae</taxon>
        <taxon>Planktomarina</taxon>
    </lineage>
</organism>
<evidence type="ECO:0000259" key="10">
    <source>
        <dbReference type="Pfam" id="PF12627"/>
    </source>
</evidence>